<dbReference type="PANTHER" id="PTHR47878">
    <property type="entry name" value="OXIDOREDUCTASE FAD/NAD(P)-BINDING DOMAIN PROTEIN"/>
    <property type="match status" value="1"/>
</dbReference>
<dbReference type="PANTHER" id="PTHR47878:SF2">
    <property type="entry name" value="OXIDOREDUCTASE FAD_NAD(P)-BINDING DOMAIN PROTEIN"/>
    <property type="match status" value="1"/>
</dbReference>
<dbReference type="Pfam" id="PF00175">
    <property type="entry name" value="NAD_binding_1"/>
    <property type="match status" value="1"/>
</dbReference>
<proteinExistence type="inferred from homology"/>
<dbReference type="Proteomes" id="UP000226080">
    <property type="component" value="Unassembled WGS sequence"/>
</dbReference>
<evidence type="ECO:0000256" key="3">
    <source>
        <dbReference type="ARBA" id="ARBA00022741"/>
    </source>
</evidence>
<feature type="domain" description="FAD-binding FR-type" evidence="5">
    <location>
        <begin position="5"/>
        <end position="108"/>
    </location>
</feature>
<dbReference type="InterPro" id="IPR008333">
    <property type="entry name" value="Cbr1-like_FAD-bd_dom"/>
</dbReference>
<dbReference type="PRINTS" id="PR00371">
    <property type="entry name" value="FPNCR"/>
</dbReference>
<dbReference type="PROSITE" id="PS51384">
    <property type="entry name" value="FAD_FR"/>
    <property type="match status" value="1"/>
</dbReference>
<evidence type="ECO:0000256" key="2">
    <source>
        <dbReference type="ARBA" id="ARBA00013223"/>
    </source>
</evidence>
<dbReference type="Pfam" id="PF00970">
    <property type="entry name" value="FAD_binding_6"/>
    <property type="match status" value="1"/>
</dbReference>
<evidence type="ECO:0000256" key="4">
    <source>
        <dbReference type="ARBA" id="ARBA00047776"/>
    </source>
</evidence>
<organism evidence="6 7">
    <name type="scientific">Aggregatibacter actinomycetemcomitans</name>
    <name type="common">Actinobacillus actinomycetemcomitans</name>
    <name type="synonym">Haemophilus actinomycetemcomitans</name>
    <dbReference type="NCBI Taxonomy" id="714"/>
    <lineage>
        <taxon>Bacteria</taxon>
        <taxon>Pseudomonadati</taxon>
        <taxon>Pseudomonadota</taxon>
        <taxon>Gammaproteobacteria</taxon>
        <taxon>Pasteurellales</taxon>
        <taxon>Pasteurellaceae</taxon>
        <taxon>Aggregatibacter</taxon>
    </lineage>
</organism>
<dbReference type="CDD" id="cd06195">
    <property type="entry name" value="FNR1"/>
    <property type="match status" value="1"/>
</dbReference>
<dbReference type="InterPro" id="IPR033892">
    <property type="entry name" value="FNR_bac"/>
</dbReference>
<comment type="catalytic activity">
    <reaction evidence="4">
        <text>2 reduced [2Fe-2S]-[ferredoxin] + NADP(+) + H(+) = 2 oxidized [2Fe-2S]-[ferredoxin] + NADPH</text>
        <dbReference type="Rhea" id="RHEA:20125"/>
        <dbReference type="Rhea" id="RHEA-COMP:10000"/>
        <dbReference type="Rhea" id="RHEA-COMP:10001"/>
        <dbReference type="ChEBI" id="CHEBI:15378"/>
        <dbReference type="ChEBI" id="CHEBI:33737"/>
        <dbReference type="ChEBI" id="CHEBI:33738"/>
        <dbReference type="ChEBI" id="CHEBI:57783"/>
        <dbReference type="ChEBI" id="CHEBI:58349"/>
        <dbReference type="EC" id="1.18.1.2"/>
    </reaction>
</comment>
<dbReference type="InterPro" id="IPR017938">
    <property type="entry name" value="Riboflavin_synthase-like_b-brl"/>
</dbReference>
<dbReference type="SUPFAM" id="SSF52343">
    <property type="entry name" value="Ferredoxin reductase-like, C-terminal NADP-linked domain"/>
    <property type="match status" value="1"/>
</dbReference>
<protein>
    <recommendedName>
        <fullName evidence="2">ferredoxin--NADP(+) reductase</fullName>
        <ecNumber evidence="2">1.18.1.2</ecNumber>
    </recommendedName>
</protein>
<evidence type="ECO:0000313" key="7">
    <source>
        <dbReference type="Proteomes" id="UP000226080"/>
    </source>
</evidence>
<keyword evidence="3" id="KW-0547">Nucleotide-binding</keyword>
<dbReference type="EC" id="1.18.1.2" evidence="2"/>
<dbReference type="InterPro" id="IPR001709">
    <property type="entry name" value="Flavoprot_Pyr_Nucl_cyt_Rdtase"/>
</dbReference>
<dbReference type="Gene3D" id="3.40.50.80">
    <property type="entry name" value="Nucleotide-binding domain of ferredoxin-NADP reductase (FNR) module"/>
    <property type="match status" value="1"/>
</dbReference>
<dbReference type="GeneID" id="77211800"/>
<dbReference type="InterPro" id="IPR001433">
    <property type="entry name" value="OxRdtase_FAD/NAD-bd"/>
</dbReference>
<dbReference type="EMBL" id="PCGW01000024">
    <property type="protein sequence ID" value="PHO19833.1"/>
    <property type="molecule type" value="Genomic_DNA"/>
</dbReference>
<comment type="similarity">
    <text evidence="1">Belongs to the ferredoxin--NADP reductase type 1 family.</text>
</comment>
<accession>A0A2G1DMV4</accession>
<evidence type="ECO:0000313" key="6">
    <source>
        <dbReference type="EMBL" id="PHO19833.1"/>
    </source>
</evidence>
<gene>
    <name evidence="6" type="ORF">CQR80_10290</name>
</gene>
<name>A0A2G1DMV4_AGGAC</name>
<dbReference type="RefSeq" id="WP_005546417.1">
    <property type="nucleotide sequence ID" value="NZ_CP012958.1"/>
</dbReference>
<evidence type="ECO:0000259" key="5">
    <source>
        <dbReference type="PROSITE" id="PS51384"/>
    </source>
</evidence>
<dbReference type="SUPFAM" id="SSF63380">
    <property type="entry name" value="Riboflavin synthase domain-like"/>
    <property type="match status" value="1"/>
</dbReference>
<dbReference type="Gene3D" id="2.40.30.10">
    <property type="entry name" value="Translation factors"/>
    <property type="match status" value="1"/>
</dbReference>
<keyword evidence="7" id="KW-1185">Reference proteome</keyword>
<dbReference type="InterPro" id="IPR051930">
    <property type="entry name" value="FNR_type-1"/>
</dbReference>
<evidence type="ECO:0000256" key="1">
    <source>
        <dbReference type="ARBA" id="ARBA00008312"/>
    </source>
</evidence>
<comment type="caution">
    <text evidence="6">The sequence shown here is derived from an EMBL/GenBank/DDBJ whole genome shotgun (WGS) entry which is preliminary data.</text>
</comment>
<dbReference type="InterPro" id="IPR039261">
    <property type="entry name" value="FNR_nucleotide-bd"/>
</dbReference>
<dbReference type="PRINTS" id="PR00410">
    <property type="entry name" value="PHEHYDRXLASE"/>
</dbReference>
<reference evidence="6 7" key="1">
    <citation type="submission" date="2017-10" db="EMBL/GenBank/DDBJ databases">
        <title>Draft genome sequences of Aggregatibacter actinomycetemcomitans strains 310a and 310b.</title>
        <authorList>
            <person name="May A.C."/>
            <person name="Ohta H."/>
            <person name="Maeda H."/>
            <person name="Kokeguchi S."/>
            <person name="Cugini C."/>
        </authorList>
    </citation>
    <scope>NUCLEOTIDE SEQUENCE [LARGE SCALE GENOMIC DNA]</scope>
    <source>
        <strain evidence="6 7">310b</strain>
    </source>
</reference>
<dbReference type="InterPro" id="IPR017927">
    <property type="entry name" value="FAD-bd_FR_type"/>
</dbReference>
<sequence length="259" mass="29539">MNTSVKEYTFTEQKVRWVKKHTPKLLSFSITRPADFDFIAGQFAKLGFMNGDNYVSRAYSMISSETAEYLDFYAILIEGGIMSAYFKQMQAGDTLLLEKKPVGFFTVNRIPQGKELILLATGSGIAPFLSMLQSEEFWQKTDKIVLVHSVSYADDLVFEQYLADLKGHSLIGQYADKLIYQPVITREKVNSTLHQRIPQLLENGELEHALNIRFSKTDTRFLICGNPNMVKASYEHLKAKGYALHRVHKNGEIMMENAF</sequence>